<evidence type="ECO:0000313" key="3">
    <source>
        <dbReference type="Proteomes" id="UP001596447"/>
    </source>
</evidence>
<dbReference type="Proteomes" id="UP001596447">
    <property type="component" value="Unassembled WGS sequence"/>
</dbReference>
<keyword evidence="3" id="KW-1185">Reference proteome</keyword>
<feature type="region of interest" description="Disordered" evidence="1">
    <location>
        <begin position="1"/>
        <end position="20"/>
    </location>
</feature>
<dbReference type="RefSeq" id="WP_279527457.1">
    <property type="nucleotide sequence ID" value="NZ_CP122312.1"/>
</dbReference>
<accession>A0ABD5Z681</accession>
<feature type="compositionally biased region" description="Polar residues" evidence="1">
    <location>
        <begin position="7"/>
        <end position="20"/>
    </location>
</feature>
<reference evidence="2 3" key="1">
    <citation type="journal article" date="2019" name="Int. J. Syst. Evol. Microbiol.">
        <title>The Global Catalogue of Microorganisms (GCM) 10K type strain sequencing project: providing services to taxonomists for standard genome sequencing and annotation.</title>
        <authorList>
            <consortium name="The Broad Institute Genomics Platform"/>
            <consortium name="The Broad Institute Genome Sequencing Center for Infectious Disease"/>
            <person name="Wu L."/>
            <person name="Ma J."/>
        </authorList>
    </citation>
    <scope>NUCLEOTIDE SEQUENCE [LARGE SCALE GENOMIC DNA]</scope>
    <source>
        <strain evidence="2 3">XZGYJ-43</strain>
    </source>
</reference>
<proteinExistence type="predicted"/>
<feature type="region of interest" description="Disordered" evidence="1">
    <location>
        <begin position="184"/>
        <end position="212"/>
    </location>
</feature>
<evidence type="ECO:0000313" key="2">
    <source>
        <dbReference type="EMBL" id="MFC7200683.1"/>
    </source>
</evidence>
<dbReference type="AlphaFoldDB" id="A0ABD5Z681"/>
<sequence>MSRDDTTQGQHVVNQDRPTGVSFQQLDDGSGIEIIDPIERHRYTLQIQSAATPRAESTDELEFPVDEAVSFTAESLTLPTVVPTYVRDADHQLLAKAEHNANVDLPNGRYSIEISAPIKIYLRVTSPVKVSADLERTSIKFKSPTQVVLGARSRHDHPAGTISTTDDPEDMMSAVSMLGSALKSTNPERSYPTLRGHPPLIERGDSLSIPNTLSTPETGVRIELPPEYRYIYPAAPLAYYLGAVLVPSDEPRLITGTGLVHPLDSGERAYEDEIERLLKQVFFLDCITRTEGLYKTDLHERAAVEDSLGWDPATIYEQSLAEQLDAYLSVPFEAIEPHIPTWKLESRIDPTPSSIEALPFLVNDLAVVRTPDIQSTSHSESLQAVANDFLRDETFTRSMDKSPNSGDKSLQAPEIEKLEAQFNEGMVDRASDASIKAYRNRLDRSPTDGNIDISVIINDPQMAEEVDVVNEVYGSRSNLPFDVTVHKELTSNQLAVLLGADLDFLHYIGHVDEEGVQCTDTKLDLQTVESIGVDAFFLNACQSYNQGMALIDEGAIGGVVTFNEIPNRSAVRLGGTMARLLNRGFPLRSGLEIARDETHLGNQYVVIGDGTFSIAQAESGTNVLCVVEEQVDCFEVTLKTYPTDQKGIGSEVVPFLGNNDQYYLNSSEQMVFSLSRDDLIDFLRLEDVPVLIDEELRWSSEIVANEL</sequence>
<dbReference type="EMBL" id="JBHTAR010000011">
    <property type="protein sequence ID" value="MFC7200683.1"/>
    <property type="molecule type" value="Genomic_DNA"/>
</dbReference>
<evidence type="ECO:0008006" key="4">
    <source>
        <dbReference type="Google" id="ProtNLM"/>
    </source>
</evidence>
<organism evidence="2 3">
    <name type="scientific">Halospeciosus flavus</name>
    <dbReference type="NCBI Taxonomy" id="3032283"/>
    <lineage>
        <taxon>Archaea</taxon>
        <taxon>Methanobacteriati</taxon>
        <taxon>Methanobacteriota</taxon>
        <taxon>Stenosarchaea group</taxon>
        <taxon>Halobacteria</taxon>
        <taxon>Halobacteriales</taxon>
        <taxon>Halobacteriaceae</taxon>
        <taxon>Halospeciosus</taxon>
    </lineage>
</organism>
<name>A0ABD5Z681_9EURY</name>
<protein>
    <recommendedName>
        <fullName evidence="4">CHAT domain-containing protein</fullName>
    </recommendedName>
</protein>
<gene>
    <name evidence="2" type="ORF">ACFQJ9_14875</name>
</gene>
<comment type="caution">
    <text evidence="2">The sequence shown here is derived from an EMBL/GenBank/DDBJ whole genome shotgun (WGS) entry which is preliminary data.</text>
</comment>
<evidence type="ECO:0000256" key="1">
    <source>
        <dbReference type="SAM" id="MobiDB-lite"/>
    </source>
</evidence>